<dbReference type="RefSeq" id="XP_040673278.1">
    <property type="nucleotide sequence ID" value="XM_040815266.1"/>
</dbReference>
<dbReference type="EC" id="6.3.2.17" evidence="3"/>
<evidence type="ECO:0000256" key="11">
    <source>
        <dbReference type="ARBA" id="ARBA00030876"/>
    </source>
</evidence>
<dbReference type="GO" id="GO:0046872">
    <property type="term" value="F:metal ion binding"/>
    <property type="evidence" value="ECO:0007669"/>
    <property type="project" value="UniProtKB-KW"/>
</dbReference>
<dbReference type="SUPFAM" id="SSF53244">
    <property type="entry name" value="MurD-like peptide ligases, peptide-binding domain"/>
    <property type="match status" value="1"/>
</dbReference>
<dbReference type="NCBIfam" id="TIGR01499">
    <property type="entry name" value="folC"/>
    <property type="match status" value="1"/>
</dbReference>
<dbReference type="SUPFAM" id="SSF53623">
    <property type="entry name" value="MurD-like peptide ligases, catalytic domain"/>
    <property type="match status" value="1"/>
</dbReference>
<feature type="region of interest" description="Disordered" evidence="13">
    <location>
        <begin position="16"/>
        <end position="43"/>
    </location>
</feature>
<keyword evidence="6" id="KW-0479">Metal-binding</keyword>
<keyword evidence="4" id="KW-0554">One-carbon metabolism</keyword>
<evidence type="ECO:0000256" key="13">
    <source>
        <dbReference type="SAM" id="MobiDB-lite"/>
    </source>
</evidence>
<evidence type="ECO:0000313" key="14">
    <source>
        <dbReference type="EMBL" id="OJJ07516.1"/>
    </source>
</evidence>
<evidence type="ECO:0000256" key="9">
    <source>
        <dbReference type="ARBA" id="ARBA00022842"/>
    </source>
</evidence>
<dbReference type="GeneID" id="63730777"/>
<proteinExistence type="inferred from homology"/>
<evidence type="ECO:0000256" key="2">
    <source>
        <dbReference type="ARBA" id="ARBA00008276"/>
    </source>
</evidence>
<comment type="pathway">
    <text evidence="1">Cofactor biosynthesis; tetrahydrofolylpolyglutamate biosynthesis.</text>
</comment>
<organism evidence="14 15">
    <name type="scientific">Aspergillus versicolor CBS 583.65</name>
    <dbReference type="NCBI Taxonomy" id="1036611"/>
    <lineage>
        <taxon>Eukaryota</taxon>
        <taxon>Fungi</taxon>
        <taxon>Dikarya</taxon>
        <taxon>Ascomycota</taxon>
        <taxon>Pezizomycotina</taxon>
        <taxon>Eurotiomycetes</taxon>
        <taxon>Eurotiomycetidae</taxon>
        <taxon>Eurotiales</taxon>
        <taxon>Aspergillaceae</taxon>
        <taxon>Aspergillus</taxon>
        <taxon>Aspergillus subgen. Nidulantes</taxon>
    </lineage>
</organism>
<sequence length="488" mass="53197">MKRTYENAIRLLESRKRPARPKTAALRAPTDQEAPTNNQASTRGLPSVLGMAEWLGALGHNDTEIAKLNLIHVSGTKGKGSTCVFTREFLSAHGRRTGFPRRVGLYSGPHLISTRERIHVDGGPITREAFARYFFEVWDCLMAPSLELDTGGSTVIAGMKPRYLQFMALLAFHTFIREQVDAAIFEVNHGGEFDSTNVIQNPVVTGISSLGLDHVAQLGSTLESIAWHKSGIFKFGAPAFSVIQEPGPAEVMSRRAFDRGTTVTFISANENLPSHAGVLDVSVQRLNCSLALELAKAFVSAKCPGSTISDEDIQIGVRNFSLLGRFQVITNGSLQWFVDGAHNTLSMEEAAKWFVKATAPGRSNRRCRSVIFSHNSQGRDGLELVQCLARAFRSHDFSPERVIFTMYKHADAVGIDTKELLVAYVSVWKGVDPHAVVAIEPSVGAAINTVQRLGKRDGGMQTLITGSLHLVGEALAALDPSLRDCKCK</sequence>
<keyword evidence="8" id="KW-0067">ATP-binding</keyword>
<dbReference type="InterPro" id="IPR036615">
    <property type="entry name" value="Mur_ligase_C_dom_sf"/>
</dbReference>
<dbReference type="UniPathway" id="UPA00850"/>
<protein>
    <recommendedName>
        <fullName evidence="3">tetrahydrofolate synthase</fullName>
        <ecNumber evidence="3">6.3.2.17</ecNumber>
    </recommendedName>
    <alternativeName>
        <fullName evidence="11">Folylpoly-gamma-glutamate synthetase</fullName>
    </alternativeName>
    <alternativeName>
        <fullName evidence="10">Tetrahydrofolylpolyglutamate synthase</fullName>
    </alternativeName>
</protein>
<comment type="similarity">
    <text evidence="2">Belongs to the folylpolyglutamate synthase family.</text>
</comment>
<dbReference type="STRING" id="1036611.A0A1L9Q1C2"/>
<keyword evidence="7" id="KW-0547">Nucleotide-binding</keyword>
<comment type="catalytic activity">
    <reaction evidence="12">
        <text>(6S)-5,6,7,8-tetrahydrofolyl-(gamma-L-Glu)(n) + L-glutamate + ATP = (6S)-5,6,7,8-tetrahydrofolyl-(gamma-L-Glu)(n+1) + ADP + phosphate + H(+)</text>
        <dbReference type="Rhea" id="RHEA:10580"/>
        <dbReference type="Rhea" id="RHEA-COMP:14738"/>
        <dbReference type="Rhea" id="RHEA-COMP:14740"/>
        <dbReference type="ChEBI" id="CHEBI:15378"/>
        <dbReference type="ChEBI" id="CHEBI:29985"/>
        <dbReference type="ChEBI" id="CHEBI:30616"/>
        <dbReference type="ChEBI" id="CHEBI:43474"/>
        <dbReference type="ChEBI" id="CHEBI:141005"/>
        <dbReference type="ChEBI" id="CHEBI:456216"/>
        <dbReference type="EC" id="6.3.2.17"/>
    </reaction>
</comment>
<dbReference type="PANTHER" id="PTHR11136:SF5">
    <property type="entry name" value="FOLYLPOLYGLUTAMATE SYNTHASE, MITOCHONDRIAL"/>
    <property type="match status" value="1"/>
</dbReference>
<keyword evidence="9" id="KW-0460">Magnesium</keyword>
<accession>A0A1L9Q1C2</accession>
<dbReference type="PANTHER" id="PTHR11136">
    <property type="entry name" value="FOLYLPOLYGLUTAMATE SYNTHASE-RELATED"/>
    <property type="match status" value="1"/>
</dbReference>
<reference evidence="15" key="1">
    <citation type="journal article" date="2017" name="Genome Biol.">
        <title>Comparative genomics reveals high biological diversity and specific adaptations in the industrially and medically important fungal genus Aspergillus.</title>
        <authorList>
            <person name="de Vries R.P."/>
            <person name="Riley R."/>
            <person name="Wiebenga A."/>
            <person name="Aguilar-Osorio G."/>
            <person name="Amillis S."/>
            <person name="Uchima C.A."/>
            <person name="Anderluh G."/>
            <person name="Asadollahi M."/>
            <person name="Askin M."/>
            <person name="Barry K."/>
            <person name="Battaglia E."/>
            <person name="Bayram O."/>
            <person name="Benocci T."/>
            <person name="Braus-Stromeyer S.A."/>
            <person name="Caldana C."/>
            <person name="Canovas D."/>
            <person name="Cerqueira G.C."/>
            <person name="Chen F."/>
            <person name="Chen W."/>
            <person name="Choi C."/>
            <person name="Clum A."/>
            <person name="Dos Santos R.A."/>
            <person name="Damasio A.R."/>
            <person name="Diallinas G."/>
            <person name="Emri T."/>
            <person name="Fekete E."/>
            <person name="Flipphi M."/>
            <person name="Freyberg S."/>
            <person name="Gallo A."/>
            <person name="Gournas C."/>
            <person name="Habgood R."/>
            <person name="Hainaut M."/>
            <person name="Harispe M.L."/>
            <person name="Henrissat B."/>
            <person name="Hilden K.S."/>
            <person name="Hope R."/>
            <person name="Hossain A."/>
            <person name="Karabika E."/>
            <person name="Karaffa L."/>
            <person name="Karanyi Z."/>
            <person name="Krasevec N."/>
            <person name="Kuo A."/>
            <person name="Kusch H."/>
            <person name="LaButti K."/>
            <person name="Lagendijk E.L."/>
            <person name="Lapidus A."/>
            <person name="Levasseur A."/>
            <person name="Lindquist E."/>
            <person name="Lipzen A."/>
            <person name="Logrieco A.F."/>
            <person name="MacCabe A."/>
            <person name="Maekelae M.R."/>
            <person name="Malavazi I."/>
            <person name="Melin P."/>
            <person name="Meyer V."/>
            <person name="Mielnichuk N."/>
            <person name="Miskei M."/>
            <person name="Molnar A.P."/>
            <person name="Mule G."/>
            <person name="Ngan C.Y."/>
            <person name="Orejas M."/>
            <person name="Orosz E."/>
            <person name="Ouedraogo J.P."/>
            <person name="Overkamp K.M."/>
            <person name="Park H.-S."/>
            <person name="Perrone G."/>
            <person name="Piumi F."/>
            <person name="Punt P.J."/>
            <person name="Ram A.F."/>
            <person name="Ramon A."/>
            <person name="Rauscher S."/>
            <person name="Record E."/>
            <person name="Riano-Pachon D.M."/>
            <person name="Robert V."/>
            <person name="Roehrig J."/>
            <person name="Ruller R."/>
            <person name="Salamov A."/>
            <person name="Salih N.S."/>
            <person name="Samson R.A."/>
            <person name="Sandor E."/>
            <person name="Sanguinetti M."/>
            <person name="Schuetze T."/>
            <person name="Sepcic K."/>
            <person name="Shelest E."/>
            <person name="Sherlock G."/>
            <person name="Sophianopoulou V."/>
            <person name="Squina F.M."/>
            <person name="Sun H."/>
            <person name="Susca A."/>
            <person name="Todd R.B."/>
            <person name="Tsang A."/>
            <person name="Unkles S.E."/>
            <person name="van de Wiele N."/>
            <person name="van Rossen-Uffink D."/>
            <person name="Oliveira J.V."/>
            <person name="Vesth T.C."/>
            <person name="Visser J."/>
            <person name="Yu J.-H."/>
            <person name="Zhou M."/>
            <person name="Andersen M.R."/>
            <person name="Archer D.B."/>
            <person name="Baker S.E."/>
            <person name="Benoit I."/>
            <person name="Brakhage A.A."/>
            <person name="Braus G.H."/>
            <person name="Fischer R."/>
            <person name="Frisvad J.C."/>
            <person name="Goldman G.H."/>
            <person name="Houbraken J."/>
            <person name="Oakley B."/>
            <person name="Pocsi I."/>
            <person name="Scazzocchio C."/>
            <person name="Seiboth B."/>
            <person name="vanKuyk P.A."/>
            <person name="Wortman J."/>
            <person name="Dyer P.S."/>
            <person name="Grigoriev I.V."/>
        </authorList>
    </citation>
    <scope>NUCLEOTIDE SEQUENCE [LARGE SCALE GENOMIC DNA]</scope>
    <source>
        <strain evidence="15">CBS 583.65</strain>
    </source>
</reference>
<dbReference type="OrthoDB" id="5212574at2759"/>
<evidence type="ECO:0000256" key="8">
    <source>
        <dbReference type="ARBA" id="ARBA00022840"/>
    </source>
</evidence>
<keyword evidence="15" id="KW-1185">Reference proteome</keyword>
<dbReference type="GO" id="GO:0006730">
    <property type="term" value="P:one-carbon metabolic process"/>
    <property type="evidence" value="ECO:0007669"/>
    <property type="project" value="UniProtKB-KW"/>
</dbReference>
<dbReference type="InterPro" id="IPR036565">
    <property type="entry name" value="Mur-like_cat_sf"/>
</dbReference>
<keyword evidence="5" id="KW-0436">Ligase</keyword>
<dbReference type="VEuPathDB" id="FungiDB:ASPVEDRAFT_56874"/>
<evidence type="ECO:0000256" key="12">
    <source>
        <dbReference type="ARBA" id="ARBA00047493"/>
    </source>
</evidence>
<evidence type="ECO:0000256" key="7">
    <source>
        <dbReference type="ARBA" id="ARBA00022741"/>
    </source>
</evidence>
<feature type="compositionally biased region" description="Polar residues" evidence="13">
    <location>
        <begin position="33"/>
        <end position="43"/>
    </location>
</feature>
<dbReference type="AlphaFoldDB" id="A0A1L9Q1C2"/>
<dbReference type="GO" id="GO:0005829">
    <property type="term" value="C:cytosol"/>
    <property type="evidence" value="ECO:0007669"/>
    <property type="project" value="TreeGrafter"/>
</dbReference>
<evidence type="ECO:0000256" key="3">
    <source>
        <dbReference type="ARBA" id="ARBA00013025"/>
    </source>
</evidence>
<dbReference type="GO" id="GO:0004326">
    <property type="term" value="F:tetrahydrofolylpolyglutamate synthase activity"/>
    <property type="evidence" value="ECO:0007669"/>
    <property type="project" value="UniProtKB-EC"/>
</dbReference>
<evidence type="ECO:0000256" key="4">
    <source>
        <dbReference type="ARBA" id="ARBA00022563"/>
    </source>
</evidence>
<dbReference type="Gene3D" id="3.90.190.20">
    <property type="entry name" value="Mur ligase, C-terminal domain"/>
    <property type="match status" value="1"/>
</dbReference>
<evidence type="ECO:0000256" key="1">
    <source>
        <dbReference type="ARBA" id="ARBA00005150"/>
    </source>
</evidence>
<evidence type="ECO:0000256" key="5">
    <source>
        <dbReference type="ARBA" id="ARBA00022598"/>
    </source>
</evidence>
<dbReference type="GO" id="GO:0005739">
    <property type="term" value="C:mitochondrion"/>
    <property type="evidence" value="ECO:0007669"/>
    <property type="project" value="TreeGrafter"/>
</dbReference>
<evidence type="ECO:0000313" key="15">
    <source>
        <dbReference type="Proteomes" id="UP000184073"/>
    </source>
</evidence>
<gene>
    <name evidence="14" type="ORF">ASPVEDRAFT_56874</name>
</gene>
<name>A0A1L9Q1C2_ASPVE</name>
<dbReference type="InterPro" id="IPR001645">
    <property type="entry name" value="Folylpolyglutamate_synth"/>
</dbReference>
<evidence type="ECO:0000256" key="6">
    <source>
        <dbReference type="ARBA" id="ARBA00022723"/>
    </source>
</evidence>
<dbReference type="Proteomes" id="UP000184073">
    <property type="component" value="Unassembled WGS sequence"/>
</dbReference>
<dbReference type="Gene3D" id="3.40.1190.10">
    <property type="entry name" value="Mur-like, catalytic domain"/>
    <property type="match status" value="1"/>
</dbReference>
<dbReference type="EMBL" id="KV878137">
    <property type="protein sequence ID" value="OJJ07516.1"/>
    <property type="molecule type" value="Genomic_DNA"/>
</dbReference>
<dbReference type="GO" id="GO:0005524">
    <property type="term" value="F:ATP binding"/>
    <property type="evidence" value="ECO:0007669"/>
    <property type="project" value="UniProtKB-KW"/>
</dbReference>
<evidence type="ECO:0000256" key="10">
    <source>
        <dbReference type="ARBA" id="ARBA00030592"/>
    </source>
</evidence>